<evidence type="ECO:0000256" key="6">
    <source>
        <dbReference type="ARBA" id="ARBA00023136"/>
    </source>
</evidence>
<protein>
    <recommendedName>
        <fullName evidence="10">t-SNARE coiled-coil homology domain-containing protein</fullName>
    </recommendedName>
</protein>
<comment type="similarity">
    <text evidence="2 7">Belongs to the syntaxin family.</text>
</comment>
<name>A0A7S3CXE4_9EUKA</name>
<dbReference type="InterPro" id="IPR045242">
    <property type="entry name" value="Syntaxin"/>
</dbReference>
<dbReference type="PANTHER" id="PTHR19957:SF307">
    <property type="entry name" value="PROTEIN SSO1-RELATED"/>
    <property type="match status" value="1"/>
</dbReference>
<dbReference type="Gene3D" id="1.20.58.70">
    <property type="match status" value="1"/>
</dbReference>
<keyword evidence="5 9" id="KW-1133">Transmembrane helix</keyword>
<dbReference type="InterPro" id="IPR000727">
    <property type="entry name" value="T_SNARE_dom"/>
</dbReference>
<keyword evidence="3" id="KW-0813">Transport</keyword>
<dbReference type="GO" id="GO:0005886">
    <property type="term" value="C:plasma membrane"/>
    <property type="evidence" value="ECO:0007669"/>
    <property type="project" value="TreeGrafter"/>
</dbReference>
<evidence type="ECO:0000256" key="8">
    <source>
        <dbReference type="SAM" id="MobiDB-lite"/>
    </source>
</evidence>
<dbReference type="SMART" id="SM00397">
    <property type="entry name" value="t_SNARE"/>
    <property type="match status" value="1"/>
</dbReference>
<evidence type="ECO:0000256" key="2">
    <source>
        <dbReference type="ARBA" id="ARBA00009063"/>
    </source>
</evidence>
<evidence type="ECO:0000256" key="7">
    <source>
        <dbReference type="RuleBase" id="RU003858"/>
    </source>
</evidence>
<dbReference type="GO" id="GO:0005484">
    <property type="term" value="F:SNAP receptor activity"/>
    <property type="evidence" value="ECO:0007669"/>
    <property type="project" value="InterPro"/>
</dbReference>
<dbReference type="CDD" id="cd00179">
    <property type="entry name" value="SynN"/>
    <property type="match status" value="1"/>
</dbReference>
<dbReference type="GO" id="GO:0006886">
    <property type="term" value="P:intracellular protein transport"/>
    <property type="evidence" value="ECO:0007669"/>
    <property type="project" value="InterPro"/>
</dbReference>
<evidence type="ECO:0000259" key="10">
    <source>
        <dbReference type="PROSITE" id="PS50192"/>
    </source>
</evidence>
<dbReference type="SMART" id="SM00503">
    <property type="entry name" value="SynN"/>
    <property type="match status" value="1"/>
</dbReference>
<evidence type="ECO:0000313" key="11">
    <source>
        <dbReference type="EMBL" id="CAE0240179.1"/>
    </source>
</evidence>
<organism evidence="11">
    <name type="scientific">Palpitomonas bilix</name>
    <dbReference type="NCBI Taxonomy" id="652834"/>
    <lineage>
        <taxon>Eukaryota</taxon>
        <taxon>Eukaryota incertae sedis</taxon>
    </lineage>
</organism>
<gene>
    <name evidence="11" type="ORF">PBIL07802_LOCUS2332</name>
</gene>
<feature type="transmembrane region" description="Helical" evidence="9">
    <location>
        <begin position="270"/>
        <end position="291"/>
    </location>
</feature>
<comment type="subcellular location">
    <subcellularLocation>
        <location evidence="1">Membrane</location>
        <topology evidence="1">Single-pass type IV membrane protein</topology>
    </subcellularLocation>
</comment>
<evidence type="ECO:0000256" key="4">
    <source>
        <dbReference type="ARBA" id="ARBA00022692"/>
    </source>
</evidence>
<dbReference type="Pfam" id="PF05739">
    <property type="entry name" value="SNARE"/>
    <property type="match status" value="1"/>
</dbReference>
<dbReference type="GO" id="GO:0012505">
    <property type="term" value="C:endomembrane system"/>
    <property type="evidence" value="ECO:0007669"/>
    <property type="project" value="TreeGrafter"/>
</dbReference>
<dbReference type="FunFam" id="1.20.5.110:FF:000008">
    <property type="entry name" value="Syntaxin 132"/>
    <property type="match status" value="1"/>
</dbReference>
<dbReference type="PROSITE" id="PS00914">
    <property type="entry name" value="SYNTAXIN"/>
    <property type="match status" value="1"/>
</dbReference>
<feature type="region of interest" description="Disordered" evidence="8">
    <location>
        <begin position="1"/>
        <end position="27"/>
    </location>
</feature>
<dbReference type="SUPFAM" id="SSF47661">
    <property type="entry name" value="t-snare proteins"/>
    <property type="match status" value="1"/>
</dbReference>
<dbReference type="GO" id="GO:0006887">
    <property type="term" value="P:exocytosis"/>
    <property type="evidence" value="ECO:0007669"/>
    <property type="project" value="TreeGrafter"/>
</dbReference>
<reference evidence="11" key="1">
    <citation type="submission" date="2021-01" db="EMBL/GenBank/DDBJ databases">
        <authorList>
            <person name="Corre E."/>
            <person name="Pelletier E."/>
            <person name="Niang G."/>
            <person name="Scheremetjew M."/>
            <person name="Finn R."/>
            <person name="Kale V."/>
            <person name="Holt S."/>
            <person name="Cochrane G."/>
            <person name="Meng A."/>
            <person name="Brown T."/>
            <person name="Cohen L."/>
        </authorList>
    </citation>
    <scope>NUCLEOTIDE SEQUENCE</scope>
    <source>
        <strain evidence="11">NIES-2562</strain>
    </source>
</reference>
<evidence type="ECO:0000256" key="5">
    <source>
        <dbReference type="ARBA" id="ARBA00022989"/>
    </source>
</evidence>
<dbReference type="PROSITE" id="PS50192">
    <property type="entry name" value="T_SNARE"/>
    <property type="match status" value="1"/>
</dbReference>
<keyword evidence="4 9" id="KW-0812">Transmembrane</keyword>
<dbReference type="InterPro" id="IPR006011">
    <property type="entry name" value="Syntaxin_N"/>
</dbReference>
<dbReference type="AlphaFoldDB" id="A0A7S3CXE4"/>
<dbReference type="EMBL" id="HBIB01003678">
    <property type="protein sequence ID" value="CAE0240179.1"/>
    <property type="molecule type" value="Transcribed_RNA"/>
</dbReference>
<dbReference type="InterPro" id="IPR006012">
    <property type="entry name" value="Syntaxin/epimorphin_CS"/>
</dbReference>
<dbReference type="CDD" id="cd15848">
    <property type="entry name" value="SNARE_syntaxin1-like"/>
    <property type="match status" value="1"/>
</dbReference>
<dbReference type="GO" id="GO:0048278">
    <property type="term" value="P:vesicle docking"/>
    <property type="evidence" value="ECO:0007669"/>
    <property type="project" value="TreeGrafter"/>
</dbReference>
<dbReference type="PANTHER" id="PTHR19957">
    <property type="entry name" value="SYNTAXIN"/>
    <property type="match status" value="1"/>
</dbReference>
<feature type="domain" description="T-SNARE coiled-coil homology" evidence="10">
    <location>
        <begin position="195"/>
        <end position="257"/>
    </location>
</feature>
<keyword evidence="6 9" id="KW-0472">Membrane</keyword>
<proteinExistence type="inferred from homology"/>
<evidence type="ECO:0000256" key="1">
    <source>
        <dbReference type="ARBA" id="ARBA00004211"/>
    </source>
</evidence>
<sequence length="296" mass="32969">MDRLAELGAGTAAYSQPAQPEASGSSESFMSDFFSEVGIVKAKMSKIRTNINLIEQKHSQAITAISAGKSGDDSHDLEKLMDEVQQNSVEIRTKLKQMDKDNKQYLQTGDASSSESRIRINMHGTLTRKFVDLMSNYQEVQTKYKNKYKERVERQYKIVNPSASADEVERALENPNNIFADQIKSAGHAAAKNALADIQEKHQDILRLEASINELYQLFADMAVLVETQGELLNSIEYNVQQASAYTAKGVTELQKAKEYQKKARKKKCCLLLILVIVLVVVVALVLGPLLGLKII</sequence>
<dbReference type="GO" id="GO:0006906">
    <property type="term" value="P:vesicle fusion"/>
    <property type="evidence" value="ECO:0007669"/>
    <property type="project" value="TreeGrafter"/>
</dbReference>
<dbReference type="GO" id="GO:0000149">
    <property type="term" value="F:SNARE binding"/>
    <property type="evidence" value="ECO:0007669"/>
    <property type="project" value="TreeGrafter"/>
</dbReference>
<accession>A0A7S3CXE4</accession>
<dbReference type="FunFam" id="1.20.58.70:FF:000011">
    <property type="entry name" value="Syntaxin 4"/>
    <property type="match status" value="1"/>
</dbReference>
<dbReference type="InterPro" id="IPR010989">
    <property type="entry name" value="SNARE"/>
</dbReference>
<dbReference type="Pfam" id="PF00804">
    <property type="entry name" value="Syntaxin"/>
    <property type="match status" value="1"/>
</dbReference>
<evidence type="ECO:0000256" key="9">
    <source>
        <dbReference type="SAM" id="Phobius"/>
    </source>
</evidence>
<dbReference type="GO" id="GO:0031201">
    <property type="term" value="C:SNARE complex"/>
    <property type="evidence" value="ECO:0007669"/>
    <property type="project" value="TreeGrafter"/>
</dbReference>
<dbReference type="Gene3D" id="1.20.5.110">
    <property type="match status" value="1"/>
</dbReference>
<evidence type="ECO:0000256" key="3">
    <source>
        <dbReference type="ARBA" id="ARBA00022448"/>
    </source>
</evidence>